<dbReference type="PROSITE" id="PS51767">
    <property type="entry name" value="PEPTIDASE_A1"/>
    <property type="match status" value="1"/>
</dbReference>
<evidence type="ECO:0000256" key="3">
    <source>
        <dbReference type="ARBA" id="ARBA00022750"/>
    </source>
</evidence>
<dbReference type="InterPro" id="IPR034164">
    <property type="entry name" value="Pepsin-like_dom"/>
</dbReference>
<evidence type="ECO:0000256" key="2">
    <source>
        <dbReference type="ARBA" id="ARBA00022670"/>
    </source>
</evidence>
<protein>
    <recommendedName>
        <fullName evidence="7">Peptidase A1 domain-containing protein</fullName>
    </recommendedName>
</protein>
<dbReference type="PRINTS" id="PR00792">
    <property type="entry name" value="PEPSIN"/>
</dbReference>
<dbReference type="PROSITE" id="PS00141">
    <property type="entry name" value="ASP_PROTEASE"/>
    <property type="match status" value="1"/>
</dbReference>
<comment type="similarity">
    <text evidence="1 4">Belongs to the peptidase A1 family.</text>
</comment>
<name>A0A024UWD0_9STRA</name>
<dbReference type="eggNOG" id="KOG1339">
    <property type="taxonomic scope" value="Eukaryota"/>
</dbReference>
<evidence type="ECO:0000313" key="8">
    <source>
        <dbReference type="EMBL" id="ETW09933.1"/>
    </source>
</evidence>
<organism evidence="8">
    <name type="scientific">Aphanomyces invadans</name>
    <dbReference type="NCBI Taxonomy" id="157072"/>
    <lineage>
        <taxon>Eukaryota</taxon>
        <taxon>Sar</taxon>
        <taxon>Stramenopiles</taxon>
        <taxon>Oomycota</taxon>
        <taxon>Saprolegniomycetes</taxon>
        <taxon>Saprolegniales</taxon>
        <taxon>Verrucalvaceae</taxon>
        <taxon>Aphanomyces</taxon>
    </lineage>
</organism>
<dbReference type="STRING" id="157072.A0A024UWD0"/>
<keyword evidence="5" id="KW-0812">Transmembrane</keyword>
<dbReference type="Pfam" id="PF00026">
    <property type="entry name" value="Asp"/>
    <property type="match status" value="1"/>
</dbReference>
<dbReference type="OrthoDB" id="771136at2759"/>
<dbReference type="Gene3D" id="2.40.70.10">
    <property type="entry name" value="Acid Proteases"/>
    <property type="match status" value="2"/>
</dbReference>
<feature type="chain" id="PRO_5001538441" description="Peptidase A1 domain-containing protein" evidence="6">
    <location>
        <begin position="29"/>
        <end position="449"/>
    </location>
</feature>
<keyword evidence="5" id="KW-0472">Membrane</keyword>
<evidence type="ECO:0000256" key="6">
    <source>
        <dbReference type="SAM" id="SignalP"/>
    </source>
</evidence>
<dbReference type="AlphaFoldDB" id="A0A024UWD0"/>
<accession>A0A024UWD0</accession>
<dbReference type="EMBL" id="KI913952">
    <property type="protein sequence ID" value="ETW09933.1"/>
    <property type="molecule type" value="Genomic_DNA"/>
</dbReference>
<dbReference type="PANTHER" id="PTHR47966:SF51">
    <property type="entry name" value="BETA-SITE APP-CLEAVING ENZYME, ISOFORM A-RELATED"/>
    <property type="match status" value="1"/>
</dbReference>
<dbReference type="CDD" id="cd05471">
    <property type="entry name" value="pepsin_like"/>
    <property type="match status" value="1"/>
</dbReference>
<dbReference type="SUPFAM" id="SSF50630">
    <property type="entry name" value="Acid proteases"/>
    <property type="match status" value="1"/>
</dbReference>
<sequence>MGGDHANPRRVRRMIACVLLMGYASVEASARVELPLHHRALLAGVSSVDLVNKKATQYFAPVSMDGKTYNVQVDTGSSDLWFACDAIAPSQCSNSSCPATSRTIQYGSGSVCIDQNNGTFGLGSLIVPNAIYGIGIKSNVLVDGNQGILGLSFPSISVFGNSGVTSNSTKQYPIQFLDRFSMYLTSPEDEAGSKLVLNGEDDDRIARDKLVGYKIPLKETTHWTIQIRSLEVENDIQRNFTQPCSVAGSCLAIVDSGTTFLSMPSVLFKKFAITYLKPGTPQGCAFDTQSQYYICPKDIALPKLAIGLGETASFVLNSWDYSWVHSETEIIVQIQRNPASGSLADRWILSATFLKVYYTTYHVTDQAITFYCKNGGVCAGGSNLLDFSGKKPIWAMVLMITGGCLFAIGLIGGVVFLVQRRKRGREKGHRPADYLRVDDRRESSPVLLA</sequence>
<keyword evidence="3 4" id="KW-0064">Aspartyl protease</keyword>
<gene>
    <name evidence="8" type="ORF">H310_00361</name>
</gene>
<keyword evidence="4" id="KW-0378">Hydrolase</keyword>
<dbReference type="GO" id="GO:0006508">
    <property type="term" value="P:proteolysis"/>
    <property type="evidence" value="ECO:0007669"/>
    <property type="project" value="UniProtKB-KW"/>
</dbReference>
<keyword evidence="6" id="KW-0732">Signal</keyword>
<feature type="signal peptide" evidence="6">
    <location>
        <begin position="1"/>
        <end position="28"/>
    </location>
</feature>
<dbReference type="InterPro" id="IPR021109">
    <property type="entry name" value="Peptidase_aspartic_dom_sf"/>
</dbReference>
<evidence type="ECO:0000259" key="7">
    <source>
        <dbReference type="PROSITE" id="PS51767"/>
    </source>
</evidence>
<dbReference type="GeneID" id="20077411"/>
<dbReference type="InterPro" id="IPR033121">
    <property type="entry name" value="PEPTIDASE_A1"/>
</dbReference>
<evidence type="ECO:0000256" key="4">
    <source>
        <dbReference type="RuleBase" id="RU000454"/>
    </source>
</evidence>
<dbReference type="InterPro" id="IPR001461">
    <property type="entry name" value="Aspartic_peptidase_A1"/>
</dbReference>
<feature type="transmembrane region" description="Helical" evidence="5">
    <location>
        <begin position="393"/>
        <end position="418"/>
    </location>
</feature>
<keyword evidence="5" id="KW-1133">Transmembrane helix</keyword>
<dbReference type="VEuPathDB" id="FungiDB:H310_00361"/>
<dbReference type="InterPro" id="IPR001969">
    <property type="entry name" value="Aspartic_peptidase_AS"/>
</dbReference>
<dbReference type="RefSeq" id="XP_008861344.1">
    <property type="nucleotide sequence ID" value="XM_008863122.1"/>
</dbReference>
<feature type="domain" description="Peptidase A1" evidence="7">
    <location>
        <begin position="58"/>
        <end position="371"/>
    </location>
</feature>
<proteinExistence type="inferred from homology"/>
<reference evidence="8" key="1">
    <citation type="submission" date="2013-12" db="EMBL/GenBank/DDBJ databases">
        <title>The Genome Sequence of Aphanomyces invadans NJM9701.</title>
        <authorList>
            <consortium name="The Broad Institute Genomics Platform"/>
            <person name="Russ C."/>
            <person name="Tyler B."/>
            <person name="van West P."/>
            <person name="Dieguez-Uribeondo J."/>
            <person name="Young S.K."/>
            <person name="Zeng Q."/>
            <person name="Gargeya S."/>
            <person name="Fitzgerald M."/>
            <person name="Abouelleil A."/>
            <person name="Alvarado L."/>
            <person name="Chapman S.B."/>
            <person name="Gainer-Dewar J."/>
            <person name="Goldberg J."/>
            <person name="Griggs A."/>
            <person name="Gujja S."/>
            <person name="Hansen M."/>
            <person name="Howarth C."/>
            <person name="Imamovic A."/>
            <person name="Ireland A."/>
            <person name="Larimer J."/>
            <person name="McCowan C."/>
            <person name="Murphy C."/>
            <person name="Pearson M."/>
            <person name="Poon T.W."/>
            <person name="Priest M."/>
            <person name="Roberts A."/>
            <person name="Saif S."/>
            <person name="Shea T."/>
            <person name="Sykes S."/>
            <person name="Wortman J."/>
            <person name="Nusbaum C."/>
            <person name="Birren B."/>
        </authorList>
    </citation>
    <scope>NUCLEOTIDE SEQUENCE [LARGE SCALE GENOMIC DNA]</scope>
    <source>
        <strain evidence="8">NJM9701</strain>
    </source>
</reference>
<dbReference type="GO" id="GO:0004190">
    <property type="term" value="F:aspartic-type endopeptidase activity"/>
    <property type="evidence" value="ECO:0007669"/>
    <property type="project" value="UniProtKB-KW"/>
</dbReference>
<keyword evidence="2 4" id="KW-0645">Protease</keyword>
<dbReference type="PANTHER" id="PTHR47966">
    <property type="entry name" value="BETA-SITE APP-CLEAVING ENZYME, ISOFORM A-RELATED"/>
    <property type="match status" value="1"/>
</dbReference>
<evidence type="ECO:0000256" key="1">
    <source>
        <dbReference type="ARBA" id="ARBA00007447"/>
    </source>
</evidence>
<evidence type="ECO:0000256" key="5">
    <source>
        <dbReference type="SAM" id="Phobius"/>
    </source>
</evidence>